<feature type="transmembrane region" description="Helical" evidence="9">
    <location>
        <begin position="174"/>
        <end position="196"/>
    </location>
</feature>
<dbReference type="NCBIfam" id="TIGR00836">
    <property type="entry name" value="amt"/>
    <property type="match status" value="1"/>
</dbReference>
<feature type="transmembrane region" description="Helical" evidence="9">
    <location>
        <begin position="92"/>
        <end position="114"/>
    </location>
</feature>
<dbReference type="InterPro" id="IPR001905">
    <property type="entry name" value="Ammonium_transpt"/>
</dbReference>
<dbReference type="GO" id="GO:0005886">
    <property type="term" value="C:plasma membrane"/>
    <property type="evidence" value="ECO:0007669"/>
    <property type="project" value="UniProtKB-SubCell"/>
</dbReference>
<dbReference type="InterPro" id="IPR024041">
    <property type="entry name" value="NH4_transpt_AmtB-like_dom"/>
</dbReference>
<evidence type="ECO:0000256" key="8">
    <source>
        <dbReference type="ARBA" id="ARBA00050025"/>
    </source>
</evidence>
<comment type="subcellular location">
    <subcellularLocation>
        <location evidence="9">Cell membrane</location>
        <topology evidence="9">Multi-pass membrane protein</topology>
    </subcellularLocation>
    <subcellularLocation>
        <location evidence="1">Membrane</location>
        <topology evidence="1">Multi-pass membrane protein</topology>
    </subcellularLocation>
</comment>
<keyword evidence="6 9" id="KW-0472">Membrane</keyword>
<evidence type="ECO:0000256" key="3">
    <source>
        <dbReference type="ARBA" id="ARBA00022448"/>
    </source>
</evidence>
<evidence type="ECO:0000256" key="2">
    <source>
        <dbReference type="ARBA" id="ARBA00005887"/>
    </source>
</evidence>
<evidence type="ECO:0000256" key="9">
    <source>
        <dbReference type="RuleBase" id="RU362002"/>
    </source>
</evidence>
<reference evidence="11 12" key="1">
    <citation type="submission" date="2018-04" db="EMBL/GenBank/DDBJ databases">
        <title>Genome of Nocardioides gansuensis WSJ-1.</title>
        <authorList>
            <person name="Wu S."/>
            <person name="Wang G."/>
        </authorList>
    </citation>
    <scope>NUCLEOTIDE SEQUENCE [LARGE SCALE GENOMIC DNA]</scope>
    <source>
        <strain evidence="11 12">WSJ-1</strain>
    </source>
</reference>
<dbReference type="Pfam" id="PF00909">
    <property type="entry name" value="Ammonium_transp"/>
    <property type="match status" value="1"/>
</dbReference>
<feature type="transmembrane region" description="Helical" evidence="9">
    <location>
        <begin position="208"/>
        <end position="228"/>
    </location>
</feature>
<evidence type="ECO:0000259" key="10">
    <source>
        <dbReference type="Pfam" id="PF00909"/>
    </source>
</evidence>
<feature type="transmembrane region" description="Helical" evidence="9">
    <location>
        <begin position="6"/>
        <end position="23"/>
    </location>
</feature>
<evidence type="ECO:0000313" key="12">
    <source>
        <dbReference type="Proteomes" id="UP000246018"/>
    </source>
</evidence>
<dbReference type="OrthoDB" id="9814202at2"/>
<dbReference type="PANTHER" id="PTHR43029:SF10">
    <property type="entry name" value="AMMONIUM TRANSPORTER MEP2"/>
    <property type="match status" value="1"/>
</dbReference>
<evidence type="ECO:0000256" key="6">
    <source>
        <dbReference type="ARBA" id="ARBA00023136"/>
    </source>
</evidence>
<organism evidence="11 12">
    <name type="scientific">Nocardioides gansuensis</name>
    <dbReference type="NCBI Taxonomy" id="2138300"/>
    <lineage>
        <taxon>Bacteria</taxon>
        <taxon>Bacillati</taxon>
        <taxon>Actinomycetota</taxon>
        <taxon>Actinomycetes</taxon>
        <taxon>Propionibacteriales</taxon>
        <taxon>Nocardioidaceae</taxon>
        <taxon>Nocardioides</taxon>
    </lineage>
</organism>
<keyword evidence="5 9" id="KW-1133">Transmembrane helix</keyword>
<dbReference type="Gene3D" id="1.10.3430.10">
    <property type="entry name" value="Ammonium transporter AmtB like domains"/>
    <property type="match status" value="1"/>
</dbReference>
<dbReference type="GO" id="GO:0008519">
    <property type="term" value="F:ammonium channel activity"/>
    <property type="evidence" value="ECO:0007669"/>
    <property type="project" value="InterPro"/>
</dbReference>
<evidence type="ECO:0000256" key="1">
    <source>
        <dbReference type="ARBA" id="ARBA00004141"/>
    </source>
</evidence>
<dbReference type="InterPro" id="IPR029020">
    <property type="entry name" value="Ammonium/urea_transptr"/>
</dbReference>
<accession>A0A2T8FBF8</accession>
<keyword evidence="7 9" id="KW-0924">Ammonia transport</keyword>
<name>A0A2T8FBF8_9ACTN</name>
<evidence type="ECO:0000313" key="11">
    <source>
        <dbReference type="EMBL" id="PVG83023.1"/>
    </source>
</evidence>
<keyword evidence="3 9" id="KW-0813">Transport</keyword>
<dbReference type="PROSITE" id="PS01219">
    <property type="entry name" value="AMMONIUM_TRANSP"/>
    <property type="match status" value="1"/>
</dbReference>
<feature type="domain" description="Ammonium transporter AmtB-like" evidence="10">
    <location>
        <begin position="1"/>
        <end position="435"/>
    </location>
</feature>
<feature type="transmembrane region" description="Helical" evidence="9">
    <location>
        <begin position="307"/>
        <end position="330"/>
    </location>
</feature>
<dbReference type="EMBL" id="QDGZ01000004">
    <property type="protein sequence ID" value="PVG83023.1"/>
    <property type="molecule type" value="Genomic_DNA"/>
</dbReference>
<proteinExistence type="inferred from homology"/>
<comment type="caution">
    <text evidence="11">The sequence shown here is derived from an EMBL/GenBank/DDBJ whole genome shotgun (WGS) entry which is preliminary data.</text>
</comment>
<gene>
    <name evidence="11" type="ORF">DDE18_09725</name>
</gene>
<evidence type="ECO:0000256" key="4">
    <source>
        <dbReference type="ARBA" id="ARBA00022692"/>
    </source>
</evidence>
<comment type="similarity">
    <text evidence="2 9">Belongs to the ammonia transporter channel (TC 1.A.11.2) family.</text>
</comment>
<keyword evidence="4 9" id="KW-0812">Transmembrane</keyword>
<dbReference type="InterPro" id="IPR018047">
    <property type="entry name" value="Ammonium_transpt_CS"/>
</dbReference>
<evidence type="ECO:0000256" key="5">
    <source>
        <dbReference type="ARBA" id="ARBA00022989"/>
    </source>
</evidence>
<keyword evidence="12" id="KW-1185">Reference proteome</keyword>
<protein>
    <recommendedName>
        <fullName evidence="8 9">Ammonium transporter</fullName>
    </recommendedName>
</protein>
<sequence>MLVAASMVLLMTAPGLALFYGGMSRAKSVLNMMMMSFASLGVVGVVYVLWGWSMSYGDSWASADGSTGKDFLGLFASPFQNFGLSNLDPYNYVFVGFQMTFAVITAALISGAIADRVKFSAWLVFLPLWVTLSYFPLAHMVWGGGFLTWADGDGLAGMLFGSTDGVPNVAPIDYAGGTVVHINAGIAGLVLVLLIGKRLGFGKEPMKPHNLTLTMIGAGLLWFGWFGFNVGSLVSPNGYPADVDPDAFLAQFGQETGLVWVNTTVATCAAMLGWLLVEKIRDKHATSLGAASGVVAGLVAITPACGALTPVGSIILGLVAGVLCSLAVGLKYKFKYDDSLDVVGVHLVGGLVGTIGVGFLAAPTAATSAIPEGLLYGGGAKLLVLQVVCALFAMLWSAVATLIVGLLIKYTLGWRIKDEDEVEGIDTVEHGESAYDLVGASGARRGLSGHVLASEPATEGVKA</sequence>
<feature type="transmembrane region" description="Helical" evidence="9">
    <location>
        <begin position="284"/>
        <end position="301"/>
    </location>
</feature>
<feature type="transmembrane region" description="Helical" evidence="9">
    <location>
        <begin position="258"/>
        <end position="277"/>
    </location>
</feature>
<feature type="transmembrane region" description="Helical" evidence="9">
    <location>
        <begin position="30"/>
        <end position="50"/>
    </location>
</feature>
<evidence type="ECO:0000256" key="7">
    <source>
        <dbReference type="ARBA" id="ARBA00023177"/>
    </source>
</evidence>
<dbReference type="PANTHER" id="PTHR43029">
    <property type="entry name" value="AMMONIUM TRANSPORTER MEP2"/>
    <property type="match status" value="1"/>
</dbReference>
<dbReference type="SUPFAM" id="SSF111352">
    <property type="entry name" value="Ammonium transporter"/>
    <property type="match status" value="1"/>
</dbReference>
<dbReference type="AlphaFoldDB" id="A0A2T8FBF8"/>
<feature type="transmembrane region" description="Helical" evidence="9">
    <location>
        <begin position="382"/>
        <end position="408"/>
    </location>
</feature>
<feature type="transmembrane region" description="Helical" evidence="9">
    <location>
        <begin position="342"/>
        <end position="362"/>
    </location>
</feature>
<feature type="transmembrane region" description="Helical" evidence="9">
    <location>
        <begin position="121"/>
        <end position="142"/>
    </location>
</feature>
<dbReference type="Proteomes" id="UP000246018">
    <property type="component" value="Unassembled WGS sequence"/>
</dbReference>